<dbReference type="AlphaFoldDB" id="A0A366MB56"/>
<dbReference type="SUPFAM" id="SSF56399">
    <property type="entry name" value="ADP-ribosylation"/>
    <property type="match status" value="1"/>
</dbReference>
<proteinExistence type="predicted"/>
<dbReference type="Proteomes" id="UP000253099">
    <property type="component" value="Unassembled WGS sequence"/>
</dbReference>
<evidence type="ECO:0000313" key="1">
    <source>
        <dbReference type="EMBL" id="RBQ23436.1"/>
    </source>
</evidence>
<comment type="caution">
    <text evidence="1">The sequence shown here is derived from an EMBL/GenBank/DDBJ whole genome shotgun (WGS) entry which is preliminary data.</text>
</comment>
<keyword evidence="2" id="KW-1185">Reference proteome</keyword>
<dbReference type="EMBL" id="NIZT01000025">
    <property type="protein sequence ID" value="RBQ23436.1"/>
    <property type="molecule type" value="Genomic_DNA"/>
</dbReference>
<sequence>MSIFGVNLTFNEFIELCNHLDMINYTNKLFEDIISYRGLKSTPIIEKYIKNKRFHEKGFCSSIFDKDITIEKAAKKDKNKNITDFDWIMEIYALKNAQKVYLYQYSVTPIEQKFLLPPGIYFKFLI</sequence>
<gene>
    <name evidence="1" type="ORF">ALNOE001_10370</name>
</gene>
<accession>A0A366MB56</accession>
<organism evidence="1 2">
    <name type="scientific">Candidatus Methanobinarius endosymbioticus</name>
    <dbReference type="NCBI Taxonomy" id="2006182"/>
    <lineage>
        <taxon>Archaea</taxon>
        <taxon>Methanobacteriati</taxon>
        <taxon>Methanobacteriota</taxon>
        <taxon>Methanomada group</taxon>
        <taxon>Methanobacteria</taxon>
        <taxon>Methanobacteriales</taxon>
        <taxon>Methanobacteriaceae</taxon>
        <taxon>Candidatus Methanobinarius</taxon>
    </lineage>
</organism>
<reference evidence="1 2" key="1">
    <citation type="submission" date="2018-06" db="EMBL/GenBank/DDBJ databases">
        <title>Genomic insight into two independent archaeal endosymbiosis events.</title>
        <authorList>
            <person name="Lind A.E."/>
            <person name="Lewis W.H."/>
            <person name="Spang A."/>
            <person name="Guy L."/>
            <person name="Embley M.T."/>
            <person name="Ettema T.J.G."/>
        </authorList>
    </citation>
    <scope>NUCLEOTIDE SEQUENCE [LARGE SCALE GENOMIC DNA]</scope>
    <source>
        <strain evidence="1">NOE</strain>
    </source>
</reference>
<protein>
    <submittedName>
        <fullName evidence="1">Uncharacterized protein</fullName>
    </submittedName>
</protein>
<dbReference type="Gene3D" id="3.90.176.10">
    <property type="entry name" value="Toxin ADP-ribosyltransferase, Chain A, domain 1"/>
    <property type="match status" value="1"/>
</dbReference>
<name>A0A366MB56_9EURY</name>
<evidence type="ECO:0000313" key="2">
    <source>
        <dbReference type="Proteomes" id="UP000253099"/>
    </source>
</evidence>